<name>A0A944H8D8_DENI1</name>
<dbReference type="Gene3D" id="3.40.50.1820">
    <property type="entry name" value="alpha/beta hydrolase"/>
    <property type="match status" value="1"/>
</dbReference>
<accession>A0A944H8D8</accession>
<evidence type="ECO:0000313" key="1">
    <source>
        <dbReference type="EMBL" id="MBT0961285.1"/>
    </source>
</evidence>
<dbReference type="Proteomes" id="UP000694660">
    <property type="component" value="Unassembled WGS sequence"/>
</dbReference>
<keyword evidence="2" id="KW-1185">Reference proteome</keyword>
<gene>
    <name evidence="1" type="ORF">I8J34_08860</name>
</gene>
<sequence length="237" mass="25147">MTIGVVLLHGKWDTPPFAVAALAEPLAGAGCAVRLPTLPWALRRLYDACFDAALDQIADEAAALRHAGCRRVLLCGHSLGACAALATAAQRGGIDGLILLAPGHFPERLAAAGHTAESLHAARAAVTAGRGAQRLPLVDVHQGRVRRLRLRPDHYLGYFSPDGPAAWPANAARLAAPLPMLWLTPHSDTAHAPGIDYAFERAPHHPASNWRGVAAAHHDTPAQAVGPILDWLRTLDW</sequence>
<proteinExistence type="predicted"/>
<dbReference type="InterPro" id="IPR029058">
    <property type="entry name" value="AB_hydrolase_fold"/>
</dbReference>
<dbReference type="AlphaFoldDB" id="A0A944H8D8"/>
<evidence type="ECO:0000313" key="2">
    <source>
        <dbReference type="Proteomes" id="UP000694660"/>
    </source>
</evidence>
<dbReference type="RefSeq" id="WP_214361036.1">
    <property type="nucleotide sequence ID" value="NZ_JAEKFT010000007.1"/>
</dbReference>
<dbReference type="EMBL" id="JAEKFT010000007">
    <property type="protein sequence ID" value="MBT0961285.1"/>
    <property type="molecule type" value="Genomic_DNA"/>
</dbReference>
<organism evidence="1 2">
    <name type="scientific">Denitromonas iodatirespirans</name>
    <dbReference type="NCBI Taxonomy" id="2795389"/>
    <lineage>
        <taxon>Bacteria</taxon>
        <taxon>Pseudomonadati</taxon>
        <taxon>Pseudomonadota</taxon>
        <taxon>Betaproteobacteria</taxon>
        <taxon>Rhodocyclales</taxon>
        <taxon>Zoogloeaceae</taxon>
        <taxon>Denitromonas</taxon>
    </lineage>
</organism>
<dbReference type="GO" id="GO:0016787">
    <property type="term" value="F:hydrolase activity"/>
    <property type="evidence" value="ECO:0007669"/>
    <property type="project" value="UniProtKB-KW"/>
</dbReference>
<reference evidence="2" key="1">
    <citation type="journal article" date="2022" name="ISME J.">
        <title>Genetic and phylogenetic analysis of dissimilatory iodate-reducing bacteria identifies potential niches across the world's oceans.</title>
        <authorList>
            <person name="Reyes-Umana V."/>
            <person name="Henning Z."/>
            <person name="Lee K."/>
            <person name="Barnum T.P."/>
            <person name="Coates J.D."/>
        </authorList>
    </citation>
    <scope>NUCLEOTIDE SEQUENCE [LARGE SCALE GENOMIC DNA]</scope>
    <source>
        <strain evidence="2">IR12</strain>
    </source>
</reference>
<protein>
    <submittedName>
        <fullName evidence="1">Alpha/beta fold hydrolase</fullName>
    </submittedName>
</protein>
<dbReference type="SUPFAM" id="SSF53474">
    <property type="entry name" value="alpha/beta-Hydrolases"/>
    <property type="match status" value="1"/>
</dbReference>
<comment type="caution">
    <text evidence="1">The sequence shown here is derived from an EMBL/GenBank/DDBJ whole genome shotgun (WGS) entry which is preliminary data.</text>
</comment>
<keyword evidence="1" id="KW-0378">Hydrolase</keyword>